<name>A0ABV5V2J3_9MICO</name>
<dbReference type="EMBL" id="JBHMAX010000015">
    <property type="protein sequence ID" value="MFB9731982.1"/>
    <property type="molecule type" value="Genomic_DNA"/>
</dbReference>
<reference evidence="3 4" key="1">
    <citation type="submission" date="2024-09" db="EMBL/GenBank/DDBJ databases">
        <authorList>
            <person name="Sun Q."/>
            <person name="Mori K."/>
        </authorList>
    </citation>
    <scope>NUCLEOTIDE SEQUENCE [LARGE SCALE GENOMIC DNA]</scope>
    <source>
        <strain evidence="3 4">JCM 12763</strain>
    </source>
</reference>
<dbReference type="RefSeq" id="WP_141337730.1">
    <property type="nucleotide sequence ID" value="NZ_JBHMAX010000015.1"/>
</dbReference>
<feature type="region of interest" description="Disordered" evidence="1">
    <location>
        <begin position="346"/>
        <end position="376"/>
    </location>
</feature>
<dbReference type="Proteomes" id="UP001589613">
    <property type="component" value="Unassembled WGS sequence"/>
</dbReference>
<evidence type="ECO:0000313" key="3">
    <source>
        <dbReference type="EMBL" id="MFB9731982.1"/>
    </source>
</evidence>
<dbReference type="InterPro" id="IPR019236">
    <property type="entry name" value="APP1_cat"/>
</dbReference>
<evidence type="ECO:0000256" key="1">
    <source>
        <dbReference type="SAM" id="MobiDB-lite"/>
    </source>
</evidence>
<sequence length="376" mass="41329">MARPHIAARLEDSVRARVGSSLVKRGWQQRLFGYTGYASTERARVFARVVLSRHDPHERTALTHAQDSLLDIAQRGWRVFLTAPEVGAEVVVRMGRATVTTTSDRGGYVDVEVPGHGLAPGWHDASVSLPNGDSVTVSVHVVDPEAEVGLVSDIDDTVMITHLPRILIAGWNTFVRSEMVRERVPGMGSMYRALVAEDPRMPLFYLSTGAWNTAPALTRFLRRHDYPVGPMLLTDWGPTNTGWFRSGQEHKERELRRLVEEFPHIRWILVGDDGQHDPVIYGTLAAEHPDAVEAICIRELTPAEQVLSSGLPVATDELLGKRAKAPMLKAPNGYGLHQLLVAARQHRREVDGPATPDPGSGLAAVPDAEVEEGEDA</sequence>
<gene>
    <name evidence="3" type="ORF">ACFFN0_07990</name>
</gene>
<evidence type="ECO:0000313" key="4">
    <source>
        <dbReference type="Proteomes" id="UP001589613"/>
    </source>
</evidence>
<dbReference type="Pfam" id="PF09949">
    <property type="entry name" value="APP1_cat"/>
    <property type="match status" value="1"/>
</dbReference>
<protein>
    <submittedName>
        <fullName evidence="3">App1 family protein</fullName>
    </submittedName>
</protein>
<proteinExistence type="predicted"/>
<feature type="domain" description="Phosphatidate phosphatase APP1 catalytic" evidence="2">
    <location>
        <begin position="148"/>
        <end position="299"/>
    </location>
</feature>
<organism evidence="3 4">
    <name type="scientific">Ornithinimicrobium kibberense</name>
    <dbReference type="NCBI Taxonomy" id="282060"/>
    <lineage>
        <taxon>Bacteria</taxon>
        <taxon>Bacillati</taxon>
        <taxon>Actinomycetota</taxon>
        <taxon>Actinomycetes</taxon>
        <taxon>Micrococcales</taxon>
        <taxon>Ornithinimicrobiaceae</taxon>
        <taxon>Ornithinimicrobium</taxon>
    </lineage>
</organism>
<accession>A0ABV5V2J3</accession>
<comment type="caution">
    <text evidence="3">The sequence shown here is derived from an EMBL/GenBank/DDBJ whole genome shotgun (WGS) entry which is preliminary data.</text>
</comment>
<dbReference type="InterPro" id="IPR052935">
    <property type="entry name" value="Mg2+_PAP"/>
</dbReference>
<dbReference type="PANTHER" id="PTHR28208">
    <property type="entry name" value="PHOSPHATIDATE PHOSPHATASE APP1"/>
    <property type="match status" value="1"/>
</dbReference>
<keyword evidence="4" id="KW-1185">Reference proteome</keyword>
<evidence type="ECO:0000259" key="2">
    <source>
        <dbReference type="Pfam" id="PF09949"/>
    </source>
</evidence>
<dbReference type="PANTHER" id="PTHR28208:SF3">
    <property type="entry name" value="PHOSPHATIDATE PHOSPHATASE APP1"/>
    <property type="match status" value="1"/>
</dbReference>